<evidence type="ECO:0000256" key="1">
    <source>
        <dbReference type="SAM" id="MobiDB-lite"/>
    </source>
</evidence>
<evidence type="ECO:0000313" key="3">
    <source>
        <dbReference type="Proteomes" id="UP000053392"/>
    </source>
</evidence>
<reference evidence="2 3" key="1">
    <citation type="submission" date="2015-01" db="EMBL/GenBank/DDBJ databases">
        <title>The Genome Sequence of Cryptococcus gattii Ram5.</title>
        <authorList>
            <consortium name="The Broad Institute Genomics Platform"/>
            <person name="Cuomo C."/>
            <person name="Litvintseva A."/>
            <person name="Chen Y."/>
            <person name="Heitman J."/>
            <person name="Sun S."/>
            <person name="Springer D."/>
            <person name="Dromer F."/>
            <person name="Young S."/>
            <person name="Zeng Q."/>
            <person name="Gargeya S."/>
            <person name="Abouelleil A."/>
            <person name="Alvarado L."/>
            <person name="Chapman S.B."/>
            <person name="Gainer-Dewar J."/>
            <person name="Goldberg J."/>
            <person name="Griggs A."/>
            <person name="Gujja S."/>
            <person name="Hansen M."/>
            <person name="Howarth C."/>
            <person name="Imamovic A."/>
            <person name="Larimer J."/>
            <person name="Murphy C."/>
            <person name="Naylor J."/>
            <person name="Pearson M."/>
            <person name="Priest M."/>
            <person name="Roberts A."/>
            <person name="Saif S."/>
            <person name="Shea T."/>
            <person name="Sykes S."/>
            <person name="Wortman J."/>
            <person name="Nusbaum C."/>
            <person name="Birren B."/>
        </authorList>
    </citation>
    <scope>NUCLEOTIDE SEQUENCE [LARGE SCALE GENOMIC DNA]</scope>
    <source>
        <strain evidence="2 3">Ram5</strain>
    </source>
</reference>
<accession>A0A0D0UWW1</accession>
<dbReference type="AlphaFoldDB" id="A0A0D0UWW1"/>
<proteinExistence type="predicted"/>
<feature type="region of interest" description="Disordered" evidence="1">
    <location>
        <begin position="1"/>
        <end position="25"/>
    </location>
</feature>
<gene>
    <name evidence="2" type="ORF">I313_05252</name>
</gene>
<dbReference type="EMBL" id="KN847909">
    <property type="protein sequence ID" value="KIR38614.1"/>
    <property type="molecule type" value="Genomic_DNA"/>
</dbReference>
<dbReference type="OrthoDB" id="10392334at2759"/>
<keyword evidence="3" id="KW-1185">Reference proteome</keyword>
<protein>
    <submittedName>
        <fullName evidence="2">Unplaced genomic scaffold supercont1.14, whole genome shotgun sequence</fullName>
    </submittedName>
</protein>
<name>A0A0D0UWW1_9TREE</name>
<sequence>MPVVNSILSDGQPSMTVTANAPQSHPYTSTYMGTGSPTLPSSHQTLSTSPTSHLFFPMNEPDRVSSTTTANYFPEHPQIIVHLSPEETGRNDDTSLTLLMPPCSPTASTNEDEWVDYFNKCCSRRNDGSEVGIEEAVDTQVAPTTAEHRERVMSKVWNTLMDELQARGGTTGAKREIVQGTSLMRF</sequence>
<organism evidence="2 3">
    <name type="scientific">Cryptococcus deuterogattii Ram5</name>
    <dbReference type="NCBI Taxonomy" id="1296110"/>
    <lineage>
        <taxon>Eukaryota</taxon>
        <taxon>Fungi</taxon>
        <taxon>Dikarya</taxon>
        <taxon>Basidiomycota</taxon>
        <taxon>Agaricomycotina</taxon>
        <taxon>Tremellomycetes</taxon>
        <taxon>Tremellales</taxon>
        <taxon>Cryptococcaceae</taxon>
        <taxon>Cryptococcus</taxon>
        <taxon>Cryptococcus gattii species complex</taxon>
    </lineage>
</organism>
<dbReference type="Proteomes" id="UP000053392">
    <property type="component" value="Unassembled WGS sequence"/>
</dbReference>
<dbReference type="HOGENOM" id="CLU_1454330_0_0_1"/>
<evidence type="ECO:0000313" key="2">
    <source>
        <dbReference type="EMBL" id="KIR38614.1"/>
    </source>
</evidence>